<proteinExistence type="predicted"/>
<dbReference type="AlphaFoldDB" id="A0A0M0BR07"/>
<sequence>MVETMKSSEFGPPAIDETEFDALFDVYLRPLKSGNARRIFRILSEEKAAGAITTLDIQAKLKKRGVKLGKKEINGWLHSLDDAGLAEKGDERGKPTTIEYDDKYTFDLWSLTGLGEEIARGIPRVLGTNSSLFKASPERSIHEISKMDHVERALALRRLGEISMLASILQELSRAGGELDGAELMRRLRPNQNALDRALSSLSNSSPGEKLVIRRRRREGFKVRLLSLIGIRLRETWTYGLTEDGARLAEALWPGEGLGH</sequence>
<organism evidence="1 2">
    <name type="scientific">miscellaneous Crenarchaeota group-15 archaeon DG-45</name>
    <dbReference type="NCBI Taxonomy" id="1685127"/>
    <lineage>
        <taxon>Archaea</taxon>
        <taxon>Candidatus Bathyarchaeota</taxon>
        <taxon>MCG-15</taxon>
    </lineage>
</organism>
<name>A0A0M0BR07_9ARCH</name>
<accession>A0A0M0BR07</accession>
<comment type="caution">
    <text evidence="1">The sequence shown here is derived from an EMBL/GenBank/DDBJ whole genome shotgun (WGS) entry which is preliminary data.</text>
</comment>
<evidence type="ECO:0000313" key="2">
    <source>
        <dbReference type="Proteomes" id="UP000037210"/>
    </source>
</evidence>
<gene>
    <name evidence="1" type="ORF">AC482_02315</name>
</gene>
<evidence type="ECO:0000313" key="1">
    <source>
        <dbReference type="EMBL" id="KON30998.1"/>
    </source>
</evidence>
<protein>
    <submittedName>
        <fullName evidence="1">Uncharacterized protein</fullName>
    </submittedName>
</protein>
<dbReference type="Proteomes" id="UP000037210">
    <property type="component" value="Unassembled WGS sequence"/>
</dbReference>
<reference evidence="1 2" key="1">
    <citation type="submission" date="2015-06" db="EMBL/GenBank/DDBJ databases">
        <title>New insights into the roles of widespread benthic archaea in carbon and nitrogen cycling.</title>
        <authorList>
            <person name="Lazar C.S."/>
            <person name="Baker B.J."/>
            <person name="Seitz K.W."/>
            <person name="Hyde A.S."/>
            <person name="Dick G.J."/>
            <person name="Hinrichs K.-U."/>
            <person name="Teske A.P."/>
        </authorList>
    </citation>
    <scope>NUCLEOTIDE SEQUENCE [LARGE SCALE GENOMIC DNA]</scope>
    <source>
        <strain evidence="1">DG-45</strain>
    </source>
</reference>
<dbReference type="EMBL" id="LFWZ01000016">
    <property type="protein sequence ID" value="KON30998.1"/>
    <property type="molecule type" value="Genomic_DNA"/>
</dbReference>